<dbReference type="Proteomes" id="UP000009073">
    <property type="component" value="Chromosome"/>
</dbReference>
<gene>
    <name evidence="2" type="ordered locus">Tola_1720</name>
</gene>
<evidence type="ECO:0000313" key="2">
    <source>
        <dbReference type="EMBL" id="ACQ93330.1"/>
    </source>
</evidence>
<protein>
    <recommendedName>
        <fullName evidence="4">DUF4381 domain-containing protein</fullName>
    </recommendedName>
</protein>
<keyword evidence="1" id="KW-1133">Transmembrane helix</keyword>
<dbReference type="KEGG" id="tau:Tola_1720"/>
<evidence type="ECO:0000313" key="3">
    <source>
        <dbReference type="Proteomes" id="UP000009073"/>
    </source>
</evidence>
<dbReference type="Pfam" id="PF14316">
    <property type="entry name" value="DUF4381"/>
    <property type="match status" value="1"/>
</dbReference>
<dbReference type="InterPro" id="IPR025489">
    <property type="entry name" value="DUF4381"/>
</dbReference>
<reference evidence="2 3" key="2">
    <citation type="journal article" date="2011" name="Stand. Genomic Sci.">
        <title>Complete genome sequence of Tolumonas auensis type strain (TA 4).</title>
        <authorList>
            <person name="Chertkov O."/>
            <person name="Copeland A."/>
            <person name="Lucas S."/>
            <person name="Lapidus A."/>
            <person name="Berry K.W."/>
            <person name="Detter J.C."/>
            <person name="Del Rio T.G."/>
            <person name="Hammon N."/>
            <person name="Dalin E."/>
            <person name="Tice H."/>
            <person name="Pitluck S."/>
            <person name="Richardson P."/>
            <person name="Bruce D."/>
            <person name="Goodwin L."/>
            <person name="Han C."/>
            <person name="Tapia R."/>
            <person name="Saunders E."/>
            <person name="Schmutz J."/>
            <person name="Brettin T."/>
            <person name="Larimer F."/>
            <person name="Land M."/>
            <person name="Hauser L."/>
            <person name="Spring S."/>
            <person name="Rohde M."/>
            <person name="Kyrpides N.C."/>
            <person name="Ivanova N."/>
            <person name="Goker M."/>
            <person name="Beller H.R."/>
            <person name="Klenk H.P."/>
            <person name="Woyke T."/>
        </authorList>
    </citation>
    <scope>NUCLEOTIDE SEQUENCE [LARGE SCALE GENOMIC DNA]</scope>
    <source>
        <strain evidence="3">DSM 9187 / TA4</strain>
    </source>
</reference>
<evidence type="ECO:0000256" key="1">
    <source>
        <dbReference type="SAM" id="Phobius"/>
    </source>
</evidence>
<feature type="transmembrane region" description="Helical" evidence="1">
    <location>
        <begin position="23"/>
        <end position="41"/>
    </location>
</feature>
<keyword evidence="1" id="KW-0472">Membrane</keyword>
<dbReference type="EMBL" id="CP001616">
    <property type="protein sequence ID" value="ACQ93330.1"/>
    <property type="molecule type" value="Genomic_DNA"/>
</dbReference>
<dbReference type="HOGENOM" id="CLU_1703444_0_0_6"/>
<dbReference type="STRING" id="595494.Tola_1720"/>
<organism evidence="2 3">
    <name type="scientific">Tolumonas auensis (strain DSM 9187 / NBRC 110442 / TA 4)</name>
    <dbReference type="NCBI Taxonomy" id="595494"/>
    <lineage>
        <taxon>Bacteria</taxon>
        <taxon>Pseudomonadati</taxon>
        <taxon>Pseudomonadota</taxon>
        <taxon>Gammaproteobacteria</taxon>
        <taxon>Aeromonadales</taxon>
        <taxon>Aeromonadaceae</taxon>
        <taxon>Tolumonas</taxon>
    </lineage>
</organism>
<evidence type="ECO:0008006" key="4">
    <source>
        <dbReference type="Google" id="ProtNLM"/>
    </source>
</evidence>
<accession>C4LFG3</accession>
<dbReference type="AlphaFoldDB" id="C4LFG3"/>
<dbReference type="RefSeq" id="WP_015878801.1">
    <property type="nucleotide sequence ID" value="NC_012691.1"/>
</dbReference>
<keyword evidence="3" id="KW-1185">Reference proteome</keyword>
<sequence length="154" mass="18499">MKAPLNQLHDILPGPDTGTDTNLILIVFFIVVSFMAIYFLHRIYKAWPCYKLFWKAKRELNFIFKNKKDNYIPAINVLLKKTASHYWEREEFAGLHTRDWLTFLDSNSSCHFSKYSDEWESWSYSDMTISVKEKKEILHECKKWLKSIRSRRPL</sequence>
<proteinExistence type="predicted"/>
<name>C4LFG3_TOLAT</name>
<reference evidence="3" key="1">
    <citation type="submission" date="2009-05" db="EMBL/GenBank/DDBJ databases">
        <title>Complete sequence of Tolumonas auensis DSM 9187.</title>
        <authorList>
            <consortium name="US DOE Joint Genome Institute"/>
            <person name="Lucas S."/>
            <person name="Copeland A."/>
            <person name="Lapidus A."/>
            <person name="Glavina del Rio T."/>
            <person name="Tice H."/>
            <person name="Bruce D."/>
            <person name="Goodwin L."/>
            <person name="Pitluck S."/>
            <person name="Chertkov O."/>
            <person name="Brettin T."/>
            <person name="Detter J.C."/>
            <person name="Han C."/>
            <person name="Larimer F."/>
            <person name="Land M."/>
            <person name="Hauser L."/>
            <person name="Kyrpides N."/>
            <person name="Mikhailova N."/>
            <person name="Spring S."/>
            <person name="Beller H."/>
        </authorList>
    </citation>
    <scope>NUCLEOTIDE SEQUENCE [LARGE SCALE GENOMIC DNA]</scope>
    <source>
        <strain evidence="3">DSM 9187 / TA4</strain>
    </source>
</reference>
<keyword evidence="1" id="KW-0812">Transmembrane</keyword>
<dbReference type="OrthoDB" id="283083at2"/>